<proteinExistence type="predicted"/>
<dbReference type="InterPro" id="IPR000873">
    <property type="entry name" value="AMP-dep_synth/lig_dom"/>
</dbReference>
<dbReference type="AlphaFoldDB" id="A0A2D2B1F4"/>
<dbReference type="PANTHER" id="PTHR24096">
    <property type="entry name" value="LONG-CHAIN-FATTY-ACID--COA LIGASE"/>
    <property type="match status" value="1"/>
</dbReference>
<reference evidence="3 4" key="1">
    <citation type="submission" date="2017-10" db="EMBL/GenBank/DDBJ databases">
        <title>Genome sequence of Caulobacter mirabilis FWC38.</title>
        <authorList>
            <person name="Fiebig A."/>
            <person name="Crosson S."/>
        </authorList>
    </citation>
    <scope>NUCLEOTIDE SEQUENCE [LARGE SCALE GENOMIC DNA]</scope>
    <source>
        <strain evidence="3 4">FWC 38</strain>
    </source>
</reference>
<feature type="compositionally biased region" description="Low complexity" evidence="1">
    <location>
        <begin position="1"/>
        <end position="21"/>
    </location>
</feature>
<dbReference type="GO" id="GO:0016405">
    <property type="term" value="F:CoA-ligase activity"/>
    <property type="evidence" value="ECO:0007669"/>
    <property type="project" value="TreeGrafter"/>
</dbReference>
<dbReference type="OrthoDB" id="9803968at2"/>
<dbReference type="InterPro" id="IPR042099">
    <property type="entry name" value="ANL_N_sf"/>
</dbReference>
<dbReference type="InterPro" id="IPR020845">
    <property type="entry name" value="AMP-binding_CS"/>
</dbReference>
<dbReference type="Pfam" id="PF00501">
    <property type="entry name" value="AMP-binding"/>
    <property type="match status" value="1"/>
</dbReference>
<dbReference type="Gene3D" id="3.40.50.12780">
    <property type="entry name" value="N-terminal domain of ligase-like"/>
    <property type="match status" value="1"/>
</dbReference>
<evidence type="ECO:0000313" key="4">
    <source>
        <dbReference type="Proteomes" id="UP000228945"/>
    </source>
</evidence>
<dbReference type="PROSITE" id="PS00455">
    <property type="entry name" value="AMP_BINDING"/>
    <property type="match status" value="1"/>
</dbReference>
<evidence type="ECO:0000313" key="3">
    <source>
        <dbReference type="EMBL" id="ATQ44072.1"/>
    </source>
</evidence>
<sequence>MTPPDGAASAAMPSAKPAFKPLPMKGPDVSVERRADGSFVIRSNHAPGQGPRSIAHLLKDKAAAHPDRPWMKQREPGHGPWRQVTYGQALRAAEGLAQALLDRGLTPADSVMVLSANSIEHALVTLGCYTAGVPVAPISPAYSLISTDHAKLKHCAAVVRPKVVFAQSGAMFERAFATLREQNPDLVFVTADGAGEGAIAFADLAGTQPGDAVEAARETLGHATVAKYLFTSGSTGMPKGVPQTFGMMAGVIAGQDGLRAEEPDPDLIPESLEWMPWSHISAGNIGFNAVLWGGGTVYLDEGKPIPGMFETTIKNLYEVSPIVFGSAPVAFGMLVEAMEADPVLRRTFFKNMRYMGYGGATLSDDVNERIQKLAIEETGHRIPLTTMYGATETQGITVTHWATERVGLVGLPLPGITLKLVPNGSKLEVRVKGPTVTSGYHNDPEKTAAAFDEEGFYKLGDAAKFVDENDPAQGLVFDGRVTEDFKLDSGTWVSVGTLRPDLVAACSPYVMDAVIAGQDKPFIGALFWPSMAGMQALAQDEGPGTPFEKLAAILKERLAAFNATAGGSSRRVGRFTVMTEPPSIDAGEITDKGYVNQRATLERRDGLVQAIYAGDASAGVVAV</sequence>
<dbReference type="KEGG" id="cmb:CSW64_17590"/>
<dbReference type="SUPFAM" id="SSF56801">
    <property type="entry name" value="Acetyl-CoA synthetase-like"/>
    <property type="match status" value="1"/>
</dbReference>
<keyword evidence="4" id="KW-1185">Reference proteome</keyword>
<organism evidence="3 4">
    <name type="scientific">Caulobacter mirabilis</name>
    <dbReference type="NCBI Taxonomy" id="69666"/>
    <lineage>
        <taxon>Bacteria</taxon>
        <taxon>Pseudomonadati</taxon>
        <taxon>Pseudomonadota</taxon>
        <taxon>Alphaproteobacteria</taxon>
        <taxon>Caulobacterales</taxon>
        <taxon>Caulobacteraceae</taxon>
        <taxon>Caulobacter</taxon>
    </lineage>
</organism>
<dbReference type="NCBIfam" id="NF009232">
    <property type="entry name" value="PRK12582.1"/>
    <property type="match status" value="1"/>
</dbReference>
<feature type="region of interest" description="Disordered" evidence="1">
    <location>
        <begin position="1"/>
        <end position="29"/>
    </location>
</feature>
<dbReference type="Pfam" id="PF23562">
    <property type="entry name" value="AMP-binding_C_3"/>
    <property type="match status" value="1"/>
</dbReference>
<dbReference type="PANTHER" id="PTHR24096:SF420">
    <property type="entry name" value="LONG-CHAIN-FATTY-ACID--COA LIGASE-RELATED"/>
    <property type="match status" value="1"/>
</dbReference>
<dbReference type="EMBL" id="CP024201">
    <property type="protein sequence ID" value="ATQ44072.1"/>
    <property type="molecule type" value="Genomic_DNA"/>
</dbReference>
<name>A0A2D2B1F4_9CAUL</name>
<gene>
    <name evidence="3" type="ORF">CSW64_17590</name>
</gene>
<evidence type="ECO:0000256" key="1">
    <source>
        <dbReference type="SAM" id="MobiDB-lite"/>
    </source>
</evidence>
<accession>A0A2D2B1F4</accession>
<evidence type="ECO:0000259" key="2">
    <source>
        <dbReference type="Pfam" id="PF00501"/>
    </source>
</evidence>
<dbReference type="RefSeq" id="WP_099623320.1">
    <property type="nucleotide sequence ID" value="NZ_CP024201.1"/>
</dbReference>
<protein>
    <submittedName>
        <fullName evidence="3">Acyl-CoA synthetase</fullName>
    </submittedName>
</protein>
<feature type="domain" description="AMP-dependent synthetase/ligase" evidence="2">
    <location>
        <begin position="59"/>
        <end position="441"/>
    </location>
</feature>
<dbReference type="Proteomes" id="UP000228945">
    <property type="component" value="Chromosome"/>
</dbReference>